<evidence type="ECO:0000256" key="11">
    <source>
        <dbReference type="ARBA" id="ARBA00031350"/>
    </source>
</evidence>
<comment type="caution">
    <text evidence="13">The sequence shown here is derived from an EMBL/GenBank/DDBJ whole genome shotgun (WGS) entry which is preliminary data.</text>
</comment>
<dbReference type="Pfam" id="PF01135">
    <property type="entry name" value="PCMT"/>
    <property type="match status" value="1"/>
</dbReference>
<dbReference type="SUPFAM" id="SSF53335">
    <property type="entry name" value="S-adenosyl-L-methionine-dependent methyltransferases"/>
    <property type="match status" value="1"/>
</dbReference>
<reference evidence="12" key="1">
    <citation type="journal article" date="2014" name="Int. J. Syst. Evol. Microbiol.">
        <title>Complete genome of a new Firmicutes species belonging to the dominant human colonic microbiota ('Ruminococcus bicirculans') reveals two chromosomes and a selective capacity to utilize plant glucans.</title>
        <authorList>
            <consortium name="NISC Comparative Sequencing Program"/>
            <person name="Wegmann U."/>
            <person name="Louis P."/>
            <person name="Goesmann A."/>
            <person name="Henrissat B."/>
            <person name="Duncan S.H."/>
            <person name="Flint H.J."/>
        </authorList>
    </citation>
    <scope>NUCLEOTIDE SEQUENCE</scope>
    <source>
        <strain evidence="12">JCM 10667</strain>
    </source>
</reference>
<evidence type="ECO:0000256" key="3">
    <source>
        <dbReference type="ARBA" id="ARBA00011890"/>
    </source>
</evidence>
<keyword evidence="7 13" id="KW-0808">Transferase</keyword>
<evidence type="ECO:0000256" key="4">
    <source>
        <dbReference type="ARBA" id="ARBA00013346"/>
    </source>
</evidence>
<evidence type="ECO:0000256" key="5">
    <source>
        <dbReference type="ARBA" id="ARBA00022490"/>
    </source>
</evidence>
<keyword evidence="15" id="KW-1185">Reference proteome</keyword>
<evidence type="ECO:0000313" key="12">
    <source>
        <dbReference type="EMBL" id="GAA0589135.1"/>
    </source>
</evidence>
<keyword evidence="8" id="KW-0949">S-adenosyl-L-methionine</keyword>
<evidence type="ECO:0000313" key="13">
    <source>
        <dbReference type="EMBL" id="MBB4772243.1"/>
    </source>
</evidence>
<evidence type="ECO:0000256" key="9">
    <source>
        <dbReference type="ARBA" id="ARBA00030757"/>
    </source>
</evidence>
<dbReference type="EC" id="2.1.1.77" evidence="3"/>
<evidence type="ECO:0000256" key="7">
    <source>
        <dbReference type="ARBA" id="ARBA00022679"/>
    </source>
</evidence>
<dbReference type="AlphaFoldDB" id="A0A7W7I880"/>
<keyword evidence="5" id="KW-0963">Cytoplasm</keyword>
<keyword evidence="6 13" id="KW-0489">Methyltransferase</keyword>
<dbReference type="EMBL" id="JACHMV010000001">
    <property type="protein sequence ID" value="MBB4772243.1"/>
    <property type="molecule type" value="Genomic_DNA"/>
</dbReference>
<sequence length="371" mass="40213">MEEGVARRLKALVERLAAAGWLTQGRVRTALRDVPRHAFVPPVAWTGEGDRVDRATAPERWLDLVYRDDAIITQLDDGRTDVATGNGRFTSSCSAPSTVVSLLELLDVEAGHRVLDVGTGTGWTAGLLSRMAGTENVTSMEIDPLVSARAAESLKGAGLSPRLVVGDGGEGWADGAPFDRVHATCGVSHVPYAWVRQTRPGGVIVTPYAPGFASSHELRLVVMPDGTAVGRFTGHASYMMMRSHRQPPWPTSGDEGAKSATQIDPRTIGYAPAGADLAMGGFLPGVNARGHHQDDTYALRLWSTQAWATATYRPGQRDYEVHGDQNLWDEAVRAYFWWVAQGSPPRDRFGLTITPETETIWLDTPTNPIHP</sequence>
<reference evidence="13 14" key="3">
    <citation type="submission" date="2020-08" db="EMBL/GenBank/DDBJ databases">
        <title>Sequencing the genomes of 1000 actinobacteria strains.</title>
        <authorList>
            <person name="Klenk H.-P."/>
        </authorList>
    </citation>
    <scope>NUCLEOTIDE SEQUENCE [LARGE SCALE GENOMIC DNA]</scope>
    <source>
        <strain evidence="13 14">DSM 44772</strain>
    </source>
</reference>
<evidence type="ECO:0000256" key="2">
    <source>
        <dbReference type="ARBA" id="ARBA00005369"/>
    </source>
</evidence>
<dbReference type="PANTHER" id="PTHR11579">
    <property type="entry name" value="PROTEIN-L-ISOASPARTATE O-METHYLTRANSFERASE"/>
    <property type="match status" value="1"/>
</dbReference>
<reference evidence="15" key="2">
    <citation type="journal article" date="2019" name="Int. J. Syst. Evol. Microbiol.">
        <title>The Global Catalogue of Microorganisms (GCM) 10K type strain sequencing project: providing services to taxonomists for standard genome sequencing and annotation.</title>
        <authorList>
            <consortium name="The Broad Institute Genomics Platform"/>
            <consortium name="The Broad Institute Genome Sequencing Center for Infectious Disease"/>
            <person name="Wu L."/>
            <person name="Ma J."/>
        </authorList>
    </citation>
    <scope>NUCLEOTIDE SEQUENCE [LARGE SCALE GENOMIC DNA]</scope>
    <source>
        <strain evidence="15">JCM 10667</strain>
    </source>
</reference>
<dbReference type="InterPro" id="IPR029063">
    <property type="entry name" value="SAM-dependent_MTases_sf"/>
</dbReference>
<dbReference type="GO" id="GO:0032259">
    <property type="term" value="P:methylation"/>
    <property type="evidence" value="ECO:0007669"/>
    <property type="project" value="UniProtKB-KW"/>
</dbReference>
<evidence type="ECO:0000256" key="8">
    <source>
        <dbReference type="ARBA" id="ARBA00022691"/>
    </source>
</evidence>
<dbReference type="RefSeq" id="WP_184879513.1">
    <property type="nucleotide sequence ID" value="NZ_BAAAHD010000067.1"/>
</dbReference>
<dbReference type="CDD" id="cd02440">
    <property type="entry name" value="AdoMet_MTases"/>
    <property type="match status" value="1"/>
</dbReference>
<protein>
    <recommendedName>
        <fullName evidence="4">Protein-L-isoaspartate O-methyltransferase</fullName>
        <ecNumber evidence="3">2.1.1.77</ecNumber>
    </recommendedName>
    <alternativeName>
        <fullName evidence="11">L-isoaspartyl protein carboxyl methyltransferase</fullName>
    </alternativeName>
    <alternativeName>
        <fullName evidence="9">Protein L-isoaspartyl methyltransferase</fullName>
    </alternativeName>
    <alternativeName>
        <fullName evidence="10">Protein-beta-aspartate methyltransferase</fullName>
    </alternativeName>
</protein>
<organism evidence="13 14">
    <name type="scientific">Actinomadura livida</name>
    <dbReference type="NCBI Taxonomy" id="79909"/>
    <lineage>
        <taxon>Bacteria</taxon>
        <taxon>Bacillati</taxon>
        <taxon>Actinomycetota</taxon>
        <taxon>Actinomycetes</taxon>
        <taxon>Streptosporangiales</taxon>
        <taxon>Thermomonosporaceae</taxon>
        <taxon>Actinomadura</taxon>
    </lineage>
</organism>
<comment type="subcellular location">
    <subcellularLocation>
        <location evidence="1">Cytoplasm</location>
    </subcellularLocation>
</comment>
<comment type="similarity">
    <text evidence="2">Belongs to the methyltransferase superfamily. L-isoaspartyl/D-aspartyl protein methyltransferase family.</text>
</comment>
<accession>A0A7W7I880</accession>
<dbReference type="Gene3D" id="3.40.50.150">
    <property type="entry name" value="Vaccinia Virus protein VP39"/>
    <property type="match status" value="1"/>
</dbReference>
<reference evidence="12" key="4">
    <citation type="submission" date="2023-12" db="EMBL/GenBank/DDBJ databases">
        <authorList>
            <person name="Sun Q."/>
            <person name="Inoue M."/>
        </authorList>
    </citation>
    <scope>NUCLEOTIDE SEQUENCE</scope>
    <source>
        <strain evidence="12">JCM 10667</strain>
    </source>
</reference>
<proteinExistence type="inferred from homology"/>
<gene>
    <name evidence="13" type="ORF">F4557_000661</name>
    <name evidence="12" type="ORF">GCM10009546_59440</name>
</gene>
<dbReference type="EMBL" id="BAAAHD010000067">
    <property type="protein sequence ID" value="GAA0589135.1"/>
    <property type="molecule type" value="Genomic_DNA"/>
</dbReference>
<evidence type="ECO:0000256" key="6">
    <source>
        <dbReference type="ARBA" id="ARBA00022603"/>
    </source>
</evidence>
<evidence type="ECO:0000256" key="1">
    <source>
        <dbReference type="ARBA" id="ARBA00004496"/>
    </source>
</evidence>
<dbReference type="GO" id="GO:0004719">
    <property type="term" value="F:protein-L-isoaspartate (D-aspartate) O-methyltransferase activity"/>
    <property type="evidence" value="ECO:0007669"/>
    <property type="project" value="UniProtKB-EC"/>
</dbReference>
<dbReference type="InterPro" id="IPR000682">
    <property type="entry name" value="PCMT"/>
</dbReference>
<dbReference type="Proteomes" id="UP001501427">
    <property type="component" value="Unassembled WGS sequence"/>
</dbReference>
<evidence type="ECO:0000313" key="15">
    <source>
        <dbReference type="Proteomes" id="UP001501427"/>
    </source>
</evidence>
<evidence type="ECO:0000313" key="14">
    <source>
        <dbReference type="Proteomes" id="UP000549343"/>
    </source>
</evidence>
<evidence type="ECO:0000256" key="10">
    <source>
        <dbReference type="ARBA" id="ARBA00031323"/>
    </source>
</evidence>
<name>A0A7W7I880_9ACTN</name>
<dbReference type="Proteomes" id="UP000549343">
    <property type="component" value="Unassembled WGS sequence"/>
</dbReference>
<dbReference type="GO" id="GO:0005737">
    <property type="term" value="C:cytoplasm"/>
    <property type="evidence" value="ECO:0007669"/>
    <property type="project" value="UniProtKB-SubCell"/>
</dbReference>
<dbReference type="PANTHER" id="PTHR11579:SF0">
    <property type="entry name" value="PROTEIN-L-ISOASPARTATE(D-ASPARTATE) O-METHYLTRANSFERASE"/>
    <property type="match status" value="1"/>
</dbReference>